<organism evidence="3 4">
    <name type="scientific">Calycomorphotria hydatis</name>
    <dbReference type="NCBI Taxonomy" id="2528027"/>
    <lineage>
        <taxon>Bacteria</taxon>
        <taxon>Pseudomonadati</taxon>
        <taxon>Planctomycetota</taxon>
        <taxon>Planctomycetia</taxon>
        <taxon>Planctomycetales</taxon>
        <taxon>Planctomycetaceae</taxon>
        <taxon>Calycomorphotria</taxon>
    </lineage>
</organism>
<accession>A0A517T5Y6</accession>
<evidence type="ECO:0008006" key="5">
    <source>
        <dbReference type="Google" id="ProtNLM"/>
    </source>
</evidence>
<dbReference type="AlphaFoldDB" id="A0A517T5Y6"/>
<dbReference type="PROSITE" id="PS51257">
    <property type="entry name" value="PROKAR_LIPOPROTEIN"/>
    <property type="match status" value="1"/>
</dbReference>
<evidence type="ECO:0000313" key="4">
    <source>
        <dbReference type="Proteomes" id="UP000319976"/>
    </source>
</evidence>
<dbReference type="Proteomes" id="UP000319976">
    <property type="component" value="Chromosome"/>
</dbReference>
<keyword evidence="4" id="KW-1185">Reference proteome</keyword>
<dbReference type="KEGG" id="chya:V22_10200"/>
<dbReference type="Gene3D" id="1.20.120.1490">
    <property type="match status" value="1"/>
</dbReference>
<sequence length="193" mass="21458" precursor="true">MKTLCHALLCSVLSVACLQLAAQAAEDGLKEKAPRSPAQIARIKLSKLLKLSDDQKTQIDEILVAFNDKSAEARKNSASLSTEQIEKRKELLKAAKDAGEKPNMKAINEEIGVTPELQKQMMEGRKKLNKLRQEMLSSVKKVLDEEQTKTFTQDNRPKKPGNAKPGQKKKPEGEAKKKKPEGDAKKKKKKADE</sequence>
<evidence type="ECO:0000313" key="3">
    <source>
        <dbReference type="EMBL" id="QDT63795.1"/>
    </source>
</evidence>
<dbReference type="RefSeq" id="WP_145260384.1">
    <property type="nucleotide sequence ID" value="NZ_CP036316.1"/>
</dbReference>
<protein>
    <recommendedName>
        <fullName evidence="5">LTXXQ motif protein</fullName>
    </recommendedName>
</protein>
<feature type="signal peptide" evidence="2">
    <location>
        <begin position="1"/>
        <end position="24"/>
    </location>
</feature>
<proteinExistence type="predicted"/>
<name>A0A517T5Y6_9PLAN</name>
<keyword evidence="2" id="KW-0732">Signal</keyword>
<feature type="chain" id="PRO_5022215152" description="LTXXQ motif protein" evidence="2">
    <location>
        <begin position="25"/>
        <end position="193"/>
    </location>
</feature>
<feature type="compositionally biased region" description="Basic and acidic residues" evidence="1">
    <location>
        <begin position="169"/>
        <end position="193"/>
    </location>
</feature>
<evidence type="ECO:0000256" key="1">
    <source>
        <dbReference type="SAM" id="MobiDB-lite"/>
    </source>
</evidence>
<dbReference type="EMBL" id="CP036316">
    <property type="protein sequence ID" value="QDT63795.1"/>
    <property type="molecule type" value="Genomic_DNA"/>
</dbReference>
<feature type="region of interest" description="Disordered" evidence="1">
    <location>
        <begin position="139"/>
        <end position="193"/>
    </location>
</feature>
<reference evidence="3 4" key="1">
    <citation type="submission" date="2019-02" db="EMBL/GenBank/DDBJ databases">
        <title>Deep-cultivation of Planctomycetes and their phenomic and genomic characterization uncovers novel biology.</title>
        <authorList>
            <person name="Wiegand S."/>
            <person name="Jogler M."/>
            <person name="Boedeker C."/>
            <person name="Pinto D."/>
            <person name="Vollmers J."/>
            <person name="Rivas-Marin E."/>
            <person name="Kohn T."/>
            <person name="Peeters S.H."/>
            <person name="Heuer A."/>
            <person name="Rast P."/>
            <person name="Oberbeckmann S."/>
            <person name="Bunk B."/>
            <person name="Jeske O."/>
            <person name="Meyerdierks A."/>
            <person name="Storesund J.E."/>
            <person name="Kallscheuer N."/>
            <person name="Luecker S."/>
            <person name="Lage O.M."/>
            <person name="Pohl T."/>
            <person name="Merkel B.J."/>
            <person name="Hornburger P."/>
            <person name="Mueller R.-W."/>
            <person name="Bruemmer F."/>
            <person name="Labrenz M."/>
            <person name="Spormann A.M."/>
            <person name="Op den Camp H."/>
            <person name="Overmann J."/>
            <person name="Amann R."/>
            <person name="Jetten M.S.M."/>
            <person name="Mascher T."/>
            <person name="Medema M.H."/>
            <person name="Devos D.P."/>
            <person name="Kaster A.-K."/>
            <person name="Ovreas L."/>
            <person name="Rohde M."/>
            <person name="Galperin M.Y."/>
            <person name="Jogler C."/>
        </authorList>
    </citation>
    <scope>NUCLEOTIDE SEQUENCE [LARGE SCALE GENOMIC DNA]</scope>
    <source>
        <strain evidence="3 4">V22</strain>
    </source>
</reference>
<gene>
    <name evidence="3" type="ORF">V22_10200</name>
</gene>
<evidence type="ECO:0000256" key="2">
    <source>
        <dbReference type="SAM" id="SignalP"/>
    </source>
</evidence>